<dbReference type="EC" id="3.1.3.56" evidence="1"/>
<keyword evidence="2" id="KW-0378">Hydrolase</keyword>
<evidence type="ECO:0000256" key="3">
    <source>
        <dbReference type="ARBA" id="ARBA00023599"/>
    </source>
</evidence>
<dbReference type="Proteomes" id="UP000887568">
    <property type="component" value="Unplaced"/>
</dbReference>
<accession>A0A913Z168</accession>
<dbReference type="PANTHER" id="PTHR12997:SF2">
    <property type="entry name" value="INOSITOL POLYPHOSPHATE-5-PHOSPHATASE A"/>
    <property type="match status" value="1"/>
</dbReference>
<dbReference type="CTD" id="3632"/>
<dbReference type="PANTHER" id="PTHR12997">
    <property type="entry name" value="TYPE I INOSITOL-1,4,5-TRISPHOSPHATE 5-PHOSPHATASE"/>
    <property type="match status" value="1"/>
</dbReference>
<evidence type="ECO:0000313" key="6">
    <source>
        <dbReference type="Proteomes" id="UP000887568"/>
    </source>
</evidence>
<dbReference type="RefSeq" id="XP_038045412.1">
    <property type="nucleotide sequence ID" value="XM_038189484.1"/>
</dbReference>
<dbReference type="InterPro" id="IPR036691">
    <property type="entry name" value="Endo/exonu/phosph_ase_sf"/>
</dbReference>
<dbReference type="Pfam" id="PF22669">
    <property type="entry name" value="Exo_endo_phos2"/>
    <property type="match status" value="1"/>
</dbReference>
<dbReference type="GeneID" id="119719993"/>
<evidence type="ECO:0000256" key="1">
    <source>
        <dbReference type="ARBA" id="ARBA00012997"/>
    </source>
</evidence>
<dbReference type="InterPro" id="IPR000300">
    <property type="entry name" value="IPPc"/>
</dbReference>
<sequence length="424" mass="49176">MASESLPSVMLITANVGSIFEDPETMLQGWLHKFYESVQTLKPQLIAVHMQEVGGKDFEQCMGNVDAFVQSLIDSEALKSFDRSLVFLDKDFALVDQFTALGNLYFVHESLQNVQLYDFKTCRFNTIQGKQFVNLINKKTIYEKAKFPQNFFPGTVWSRKGFLRTRWNVENRIFDLANIHLFHDASNMVAMETFPSPYCKYRKRALEHVLQRFSKDKHDNVPLFLFGDFNFRLDSQGVIQTLVAEATPEYTKEDKEVTRITYKDCDGSSKVILILEKKRFEIDDPDRLIGENAKWLLPFDKEMKCFTNQLYEYDRDFPPSYPYSEDVTDGRSYMKTRVPAWCDRILLSKAAKALVKEDLYNKAMYSVIGQEVCMGDHKPIFLSFRLAPTQGMPVNHKRSPALTPYYKVSGALVYYPLIYRETSV</sequence>
<dbReference type="EnsemblMetazoa" id="XM_038189484.1">
    <property type="protein sequence ID" value="XP_038045412.1"/>
    <property type="gene ID" value="LOC119719993"/>
</dbReference>
<organism evidence="5 6">
    <name type="scientific">Patiria miniata</name>
    <name type="common">Bat star</name>
    <name type="synonym">Asterina miniata</name>
    <dbReference type="NCBI Taxonomy" id="46514"/>
    <lineage>
        <taxon>Eukaryota</taxon>
        <taxon>Metazoa</taxon>
        <taxon>Echinodermata</taxon>
        <taxon>Eleutherozoa</taxon>
        <taxon>Asterozoa</taxon>
        <taxon>Asteroidea</taxon>
        <taxon>Valvatacea</taxon>
        <taxon>Valvatida</taxon>
        <taxon>Asterinidae</taxon>
        <taxon>Patiria</taxon>
    </lineage>
</organism>
<dbReference type="SUPFAM" id="SSF56219">
    <property type="entry name" value="DNase I-like"/>
    <property type="match status" value="1"/>
</dbReference>
<dbReference type="InterPro" id="IPR039737">
    <property type="entry name" value="INPP5A"/>
</dbReference>
<proteinExistence type="inferred from homology"/>
<keyword evidence="6" id="KW-1185">Reference proteome</keyword>
<reference evidence="5" key="1">
    <citation type="submission" date="2022-11" db="UniProtKB">
        <authorList>
            <consortium name="EnsemblMetazoa"/>
        </authorList>
    </citation>
    <scope>IDENTIFICATION</scope>
</reference>
<dbReference type="OrthoDB" id="5780965at2759"/>
<feature type="domain" description="Inositol polyphosphate-related phosphatase" evidence="4">
    <location>
        <begin position="5"/>
        <end position="392"/>
    </location>
</feature>
<name>A0A913Z168_PATMI</name>
<dbReference type="GO" id="GO:0004445">
    <property type="term" value="F:inositol-polyphosphate 5-phosphatase activity"/>
    <property type="evidence" value="ECO:0007669"/>
    <property type="project" value="UniProtKB-EC"/>
</dbReference>
<dbReference type="SMART" id="SM00128">
    <property type="entry name" value="IPPc"/>
    <property type="match status" value="1"/>
</dbReference>
<evidence type="ECO:0000313" key="5">
    <source>
        <dbReference type="EnsemblMetazoa" id="XP_038045412.1"/>
    </source>
</evidence>
<dbReference type="GO" id="GO:0046856">
    <property type="term" value="P:phosphatidylinositol dephosphorylation"/>
    <property type="evidence" value="ECO:0007669"/>
    <property type="project" value="InterPro"/>
</dbReference>
<evidence type="ECO:0000259" key="4">
    <source>
        <dbReference type="SMART" id="SM00128"/>
    </source>
</evidence>
<evidence type="ECO:0000256" key="2">
    <source>
        <dbReference type="ARBA" id="ARBA00022801"/>
    </source>
</evidence>
<protein>
    <recommendedName>
        <fullName evidence="1">inositol-polyphosphate 5-phosphatase</fullName>
        <ecNumber evidence="1">3.1.3.56</ecNumber>
    </recommendedName>
</protein>
<dbReference type="Gene3D" id="3.60.10.10">
    <property type="entry name" value="Endonuclease/exonuclease/phosphatase"/>
    <property type="match status" value="1"/>
</dbReference>
<dbReference type="OMA" id="FGMETCT"/>
<dbReference type="AlphaFoldDB" id="A0A913Z168"/>
<comment type="similarity">
    <text evidence="3">Belongs to the inositol 1,4,5-trisphosphate 5-phosphatase type I family.</text>
</comment>